<protein>
    <submittedName>
        <fullName evidence="7">Cadherin domain protein</fullName>
    </submittedName>
</protein>
<dbReference type="OrthoDB" id="218787at2"/>
<keyword evidence="8" id="KW-1185">Reference proteome</keyword>
<dbReference type="RefSeq" id="WP_145093100.1">
    <property type="nucleotide sequence ID" value="NZ_CP036348.1"/>
</dbReference>
<dbReference type="GO" id="GO:0005912">
    <property type="term" value="C:adherens junction"/>
    <property type="evidence" value="ECO:0007669"/>
    <property type="project" value="TreeGrafter"/>
</dbReference>
<dbReference type="GO" id="GO:0008013">
    <property type="term" value="F:beta-catenin binding"/>
    <property type="evidence" value="ECO:0007669"/>
    <property type="project" value="TreeGrafter"/>
</dbReference>
<dbReference type="InterPro" id="IPR002105">
    <property type="entry name" value="Dockerin_1_rpt"/>
</dbReference>
<gene>
    <name evidence="7" type="ORF">Poly24_16870</name>
</gene>
<keyword evidence="2" id="KW-0677">Repeat</keyword>
<dbReference type="InterPro" id="IPR039808">
    <property type="entry name" value="Cadherin"/>
</dbReference>
<dbReference type="InterPro" id="IPR002126">
    <property type="entry name" value="Cadherin-like_dom"/>
</dbReference>
<dbReference type="InterPro" id="IPR015919">
    <property type="entry name" value="Cadherin-like_sf"/>
</dbReference>
<dbReference type="InterPro" id="IPR006644">
    <property type="entry name" value="Cadg"/>
</dbReference>
<dbReference type="CDD" id="cd11304">
    <property type="entry name" value="Cadherin_repeat"/>
    <property type="match status" value="5"/>
</dbReference>
<keyword evidence="4" id="KW-0472">Membrane</keyword>
<evidence type="ECO:0000256" key="1">
    <source>
        <dbReference type="ARBA" id="ARBA00004370"/>
    </source>
</evidence>
<accession>A0A518JR06</accession>
<dbReference type="Gene3D" id="2.60.40.60">
    <property type="entry name" value="Cadherins"/>
    <property type="match status" value="5"/>
</dbReference>
<dbReference type="GO" id="GO:0007156">
    <property type="term" value="P:homophilic cell adhesion via plasma membrane adhesion molecules"/>
    <property type="evidence" value="ECO:0007669"/>
    <property type="project" value="InterPro"/>
</dbReference>
<sequence>MLNTRTKRRRGLRFEGLERRHLLAGVISEYSTAATNQFLELRGEPNAVLPAGTYVTVVESTGNVLGGRIDTVLDLSGQRYGSNGFLVIALSDHSFTIDPEATALVSATTNLDGLPAGIYQGGDFSVFTATAFLIQSDIPPVSQDDIDTNADGIIDPAGAAASWTIHDSVTIGTIHDYFGYGQTVIGKLSKQLSLQSDSTFVAIDEAVIDSVYYVGRLGDSSGRSADVWVAGFIHEDFRTQNSLRFYAGELSGYTPIPTVFSGRGIDHVGTYNFFGGVRGTAFNDVSRQPLPGLTVLADTNGNGVRDVITTVIEPDNFVAGADMTNAIPGVTLTAAQRNSPYPAGTIAPRTNTVGLASTGTSVFSRQGLSFFGDEGLRVEFYRDADSVQIDAIGTSSNFPALVRMEAFDRSGQSLGVVRSETLLRGQRQTLNFVSNRGEIALVTITEDFGNAHYVNYDRLVVSQKEATATTNALGQYEFQYLTPGSYQITIPSASGVIPRQPVGGSQGVTIDFTEHFDVNFLFGDNKPPVIDVATLEMDVDENAPIGTVIGSIAATDPDTDQTVRYRLVDGTGRRYFALDPSSGEIRVSNPRGLNFELTREYTLVIDASDNFLPSASERATVTVAINNVNDPPALADNRFTVPENASDGYVVGTVIASDQDAINEASDDPESPNGTIGEQSGEFRFAIADSMYDAMFAIDPVTGELSVTDAATFDFETIREFLLPIAVTDLALTPTTHTGTVRIQVLDVNEPPQMDNALITVGENVSPGIVLATPAVFDPEGWESFTHTIIAGSGQALFTMDQDSGAIRLADGASLDFETRSSYDLVVRTVEVPNDLGQPANPLSSESTLSIQVGDIDEPPLVEFTATMIDENAPAGTVVATLTGIDPEGATLTIDQRTGESAFVFDASTNQLRVAAGATIDFENDASHSVLLRVSDASFPPNFTDVWIPIAIGNVNEPPAITTQNLSIYENAAAGTLGVQVVATDPDASDRLRFEIVGGDAADIFGIGEETGVLTLLPAATLDFEAIEGPLSLEVQVTDAGGLLDSKTVEITVLNVNESPVIEEPFANLRLSAGRHFCLAFEDDLFSDPDANTEFEVSIASSSGVLPGWLSYDSATRKLLGTPKVTDVGTTSIVVRINDQEDLPLAASDAFLLSVASSDAGDFHTSNCGAAWQNPTNRFDVNNSGEVAPIDAVMILNFLNRSGPQIVPAEDPIGRYLDVDGDNAILPIDALQVLNYINSTTSVLNRVAAQGEAADATATDLALLDLTQVATEHAAAATAAAAVWSPSDAFADDEEDEDPAEAIDSSLREMLLS</sequence>
<feature type="domain" description="Cadherin" evidence="6">
    <location>
        <begin position="960"/>
        <end position="1062"/>
    </location>
</feature>
<keyword evidence="3" id="KW-0106">Calcium</keyword>
<dbReference type="InterPro" id="IPR013783">
    <property type="entry name" value="Ig-like_fold"/>
</dbReference>
<evidence type="ECO:0000259" key="6">
    <source>
        <dbReference type="PROSITE" id="PS50268"/>
    </source>
</evidence>
<comment type="subcellular location">
    <subcellularLocation>
        <location evidence="1">Membrane</location>
    </subcellularLocation>
</comment>
<dbReference type="GO" id="GO:0000272">
    <property type="term" value="P:polysaccharide catabolic process"/>
    <property type="evidence" value="ECO:0007669"/>
    <property type="project" value="InterPro"/>
</dbReference>
<evidence type="ECO:0000256" key="5">
    <source>
        <dbReference type="SAM" id="MobiDB-lite"/>
    </source>
</evidence>
<dbReference type="GO" id="GO:0005509">
    <property type="term" value="F:calcium ion binding"/>
    <property type="evidence" value="ECO:0007669"/>
    <property type="project" value="InterPro"/>
</dbReference>
<dbReference type="GO" id="GO:0000902">
    <property type="term" value="P:cell morphogenesis"/>
    <property type="evidence" value="ECO:0007669"/>
    <property type="project" value="TreeGrafter"/>
</dbReference>
<dbReference type="Pfam" id="PF00404">
    <property type="entry name" value="Dockerin_1"/>
    <property type="match status" value="1"/>
</dbReference>
<evidence type="ECO:0000313" key="8">
    <source>
        <dbReference type="Proteomes" id="UP000315082"/>
    </source>
</evidence>
<dbReference type="Gene3D" id="1.10.1330.10">
    <property type="entry name" value="Dockerin domain"/>
    <property type="match status" value="1"/>
</dbReference>
<feature type="domain" description="Cadherin" evidence="6">
    <location>
        <begin position="633"/>
        <end position="754"/>
    </location>
</feature>
<dbReference type="PANTHER" id="PTHR24027:SF438">
    <property type="entry name" value="CADHERIN 23"/>
    <property type="match status" value="1"/>
</dbReference>
<feature type="domain" description="Cadherin" evidence="6">
    <location>
        <begin position="869"/>
        <end position="961"/>
    </location>
</feature>
<dbReference type="SMART" id="SM00736">
    <property type="entry name" value="CADG"/>
    <property type="match status" value="2"/>
</dbReference>
<proteinExistence type="predicted"/>
<dbReference type="EMBL" id="CP036348">
    <property type="protein sequence ID" value="QDV67981.1"/>
    <property type="molecule type" value="Genomic_DNA"/>
</dbReference>
<dbReference type="SUPFAM" id="SSF117074">
    <property type="entry name" value="Hypothetical protein PA1324"/>
    <property type="match status" value="1"/>
</dbReference>
<dbReference type="GO" id="GO:0034332">
    <property type="term" value="P:adherens junction organization"/>
    <property type="evidence" value="ECO:0007669"/>
    <property type="project" value="TreeGrafter"/>
</dbReference>
<dbReference type="GO" id="GO:0004553">
    <property type="term" value="F:hydrolase activity, hydrolyzing O-glycosyl compounds"/>
    <property type="evidence" value="ECO:0007669"/>
    <property type="project" value="InterPro"/>
</dbReference>
<dbReference type="SUPFAM" id="SSF49313">
    <property type="entry name" value="Cadherin-like"/>
    <property type="match status" value="6"/>
</dbReference>
<evidence type="ECO:0000256" key="2">
    <source>
        <dbReference type="ARBA" id="ARBA00022737"/>
    </source>
</evidence>
<organism evidence="7 8">
    <name type="scientific">Rosistilla carotiformis</name>
    <dbReference type="NCBI Taxonomy" id="2528017"/>
    <lineage>
        <taxon>Bacteria</taxon>
        <taxon>Pseudomonadati</taxon>
        <taxon>Planctomycetota</taxon>
        <taxon>Planctomycetia</taxon>
        <taxon>Pirellulales</taxon>
        <taxon>Pirellulaceae</taxon>
        <taxon>Rosistilla</taxon>
    </lineage>
</organism>
<evidence type="ECO:0000313" key="7">
    <source>
        <dbReference type="EMBL" id="QDV67981.1"/>
    </source>
</evidence>
<dbReference type="SMART" id="SM00112">
    <property type="entry name" value="CA"/>
    <property type="match status" value="5"/>
</dbReference>
<dbReference type="Pfam" id="PF00028">
    <property type="entry name" value="Cadherin"/>
    <property type="match status" value="3"/>
</dbReference>
<dbReference type="PROSITE" id="PS50268">
    <property type="entry name" value="CADHERIN_2"/>
    <property type="match status" value="5"/>
</dbReference>
<evidence type="ECO:0000256" key="3">
    <source>
        <dbReference type="ARBA" id="ARBA00022837"/>
    </source>
</evidence>
<reference evidence="7 8" key="1">
    <citation type="submission" date="2019-02" db="EMBL/GenBank/DDBJ databases">
        <title>Deep-cultivation of Planctomycetes and their phenomic and genomic characterization uncovers novel biology.</title>
        <authorList>
            <person name="Wiegand S."/>
            <person name="Jogler M."/>
            <person name="Boedeker C."/>
            <person name="Pinto D."/>
            <person name="Vollmers J."/>
            <person name="Rivas-Marin E."/>
            <person name="Kohn T."/>
            <person name="Peeters S.H."/>
            <person name="Heuer A."/>
            <person name="Rast P."/>
            <person name="Oberbeckmann S."/>
            <person name="Bunk B."/>
            <person name="Jeske O."/>
            <person name="Meyerdierks A."/>
            <person name="Storesund J.E."/>
            <person name="Kallscheuer N."/>
            <person name="Luecker S."/>
            <person name="Lage O.M."/>
            <person name="Pohl T."/>
            <person name="Merkel B.J."/>
            <person name="Hornburger P."/>
            <person name="Mueller R.-W."/>
            <person name="Bruemmer F."/>
            <person name="Labrenz M."/>
            <person name="Spormann A.M."/>
            <person name="Op den Camp H."/>
            <person name="Overmann J."/>
            <person name="Amann R."/>
            <person name="Jetten M.S.M."/>
            <person name="Mascher T."/>
            <person name="Medema M.H."/>
            <person name="Devos D.P."/>
            <person name="Kaster A.-K."/>
            <person name="Ovreas L."/>
            <person name="Rohde M."/>
            <person name="Galperin M.Y."/>
            <person name="Jogler C."/>
        </authorList>
    </citation>
    <scope>NUCLEOTIDE SEQUENCE [LARGE SCALE GENOMIC DNA]</scope>
    <source>
        <strain evidence="7 8">Poly24</strain>
    </source>
</reference>
<dbReference type="GO" id="GO:0044331">
    <property type="term" value="P:cell-cell adhesion mediated by cadherin"/>
    <property type="evidence" value="ECO:0007669"/>
    <property type="project" value="TreeGrafter"/>
</dbReference>
<feature type="domain" description="Cadherin" evidence="6">
    <location>
        <begin position="753"/>
        <end position="862"/>
    </location>
</feature>
<dbReference type="Proteomes" id="UP000315082">
    <property type="component" value="Chromosome"/>
</dbReference>
<dbReference type="GO" id="GO:0007043">
    <property type="term" value="P:cell-cell junction assembly"/>
    <property type="evidence" value="ECO:0007669"/>
    <property type="project" value="TreeGrafter"/>
</dbReference>
<evidence type="ECO:0000256" key="4">
    <source>
        <dbReference type="ARBA" id="ARBA00023136"/>
    </source>
</evidence>
<dbReference type="PANTHER" id="PTHR24027">
    <property type="entry name" value="CADHERIN-23"/>
    <property type="match status" value="1"/>
</dbReference>
<dbReference type="GO" id="GO:0045296">
    <property type="term" value="F:cadherin binding"/>
    <property type="evidence" value="ECO:0007669"/>
    <property type="project" value="TreeGrafter"/>
</dbReference>
<feature type="domain" description="Cadherin" evidence="6">
    <location>
        <begin position="531"/>
        <end position="634"/>
    </location>
</feature>
<dbReference type="GO" id="GO:0016477">
    <property type="term" value="P:cell migration"/>
    <property type="evidence" value="ECO:0007669"/>
    <property type="project" value="TreeGrafter"/>
</dbReference>
<dbReference type="PRINTS" id="PR00205">
    <property type="entry name" value="CADHERIN"/>
</dbReference>
<feature type="compositionally biased region" description="Acidic residues" evidence="5">
    <location>
        <begin position="1290"/>
        <end position="1301"/>
    </location>
</feature>
<name>A0A518JR06_9BACT</name>
<dbReference type="GO" id="GO:0016339">
    <property type="term" value="P:calcium-dependent cell-cell adhesion via plasma membrane cell adhesion molecules"/>
    <property type="evidence" value="ECO:0007669"/>
    <property type="project" value="TreeGrafter"/>
</dbReference>
<dbReference type="Pfam" id="PF05345">
    <property type="entry name" value="He_PIG"/>
    <property type="match status" value="1"/>
</dbReference>
<dbReference type="InterPro" id="IPR036439">
    <property type="entry name" value="Dockerin_dom_sf"/>
</dbReference>
<dbReference type="Gene3D" id="2.60.40.10">
    <property type="entry name" value="Immunoglobulins"/>
    <property type="match status" value="2"/>
</dbReference>
<dbReference type="KEGG" id="rcf:Poly24_16870"/>
<dbReference type="GO" id="GO:0016342">
    <property type="term" value="C:catenin complex"/>
    <property type="evidence" value="ECO:0007669"/>
    <property type="project" value="TreeGrafter"/>
</dbReference>
<feature type="region of interest" description="Disordered" evidence="5">
    <location>
        <begin position="1287"/>
        <end position="1313"/>
    </location>
</feature>